<name>A0A170YQX7_TRIIF</name>
<accession>A0A170YQX7</accession>
<proteinExistence type="predicted"/>
<organism evidence="1">
    <name type="scientific">Triatoma infestans</name>
    <name type="common">Assassin bug</name>
    <dbReference type="NCBI Taxonomy" id="30076"/>
    <lineage>
        <taxon>Eukaryota</taxon>
        <taxon>Metazoa</taxon>
        <taxon>Ecdysozoa</taxon>
        <taxon>Arthropoda</taxon>
        <taxon>Hexapoda</taxon>
        <taxon>Insecta</taxon>
        <taxon>Pterygota</taxon>
        <taxon>Neoptera</taxon>
        <taxon>Paraneoptera</taxon>
        <taxon>Hemiptera</taxon>
        <taxon>Heteroptera</taxon>
        <taxon>Panheteroptera</taxon>
        <taxon>Cimicomorpha</taxon>
        <taxon>Reduviidae</taxon>
        <taxon>Triatominae</taxon>
        <taxon>Triatoma</taxon>
    </lineage>
</organism>
<evidence type="ECO:0000313" key="1">
    <source>
        <dbReference type="EMBL" id="JAS00157.1"/>
    </source>
</evidence>
<dbReference type="EMBL" id="GEMB01003051">
    <property type="protein sequence ID" value="JAS00157.1"/>
    <property type="molecule type" value="Transcribed_RNA"/>
</dbReference>
<reference evidence="1" key="2">
    <citation type="journal article" date="2017" name="J. Med. Entomol.">
        <title>Transcriptome Analysis of the Triatoma infestans (Hemiptera: Reduviidae) Integument.</title>
        <authorList>
            <person name="Calderon-Fernandez G.M."/>
            <person name="Moriconi D.E."/>
            <person name="Dulbecco A.B."/>
            <person name="Juarez M.P."/>
        </authorList>
    </citation>
    <scope>NUCLEOTIDE SEQUENCE</scope>
    <source>
        <strain evidence="1">Int1</strain>
        <tissue evidence="1">Integument</tissue>
    </source>
</reference>
<reference evidence="1" key="1">
    <citation type="submission" date="2016-04" db="EMBL/GenBank/DDBJ databases">
        <authorList>
            <person name="Calderon-Fernandez G.M.Sr."/>
        </authorList>
    </citation>
    <scope>NUCLEOTIDE SEQUENCE</scope>
    <source>
        <strain evidence="1">Int1</strain>
        <tissue evidence="1">Integument</tissue>
    </source>
</reference>
<dbReference type="AlphaFoldDB" id="A0A170YQX7"/>
<keyword evidence="1" id="KW-0675">Receptor</keyword>
<protein>
    <submittedName>
        <fullName evidence="1">Renin receptor isoform x4</fullName>
    </submittedName>
</protein>
<sequence>MPLMNPFKTPGDLLSWRLMDRFPTATNLTLNYLSLDQLTEAEELYGKLGSSRHSYRRISEALL</sequence>